<protein>
    <submittedName>
        <fullName evidence="2">M23 family metallopeptidase</fullName>
    </submittedName>
</protein>
<dbReference type="EMBL" id="RQVS01000016">
    <property type="protein sequence ID" value="RRJ85857.1"/>
    <property type="molecule type" value="Genomic_DNA"/>
</dbReference>
<dbReference type="SUPFAM" id="SSF51261">
    <property type="entry name" value="Duplicated hybrid motif"/>
    <property type="match status" value="1"/>
</dbReference>
<gene>
    <name evidence="2" type="ORF">EG850_11560</name>
</gene>
<dbReference type="AlphaFoldDB" id="A0A3P3VU58"/>
<name>A0A3P3VU58_9MICO</name>
<dbReference type="Gene3D" id="2.70.70.10">
    <property type="entry name" value="Glucose Permease (Domain IIA)"/>
    <property type="match status" value="1"/>
</dbReference>
<evidence type="ECO:0000259" key="1">
    <source>
        <dbReference type="Pfam" id="PF01551"/>
    </source>
</evidence>
<dbReference type="GO" id="GO:0004222">
    <property type="term" value="F:metalloendopeptidase activity"/>
    <property type="evidence" value="ECO:0007669"/>
    <property type="project" value="TreeGrafter"/>
</dbReference>
<dbReference type="InterPro" id="IPR016047">
    <property type="entry name" value="M23ase_b-sheet_dom"/>
</dbReference>
<keyword evidence="3" id="KW-1185">Reference proteome</keyword>
<dbReference type="PANTHER" id="PTHR21666">
    <property type="entry name" value="PEPTIDASE-RELATED"/>
    <property type="match status" value="1"/>
</dbReference>
<comment type="caution">
    <text evidence="2">The sequence shown here is derived from an EMBL/GenBank/DDBJ whole genome shotgun (WGS) entry which is preliminary data.</text>
</comment>
<reference evidence="2 3" key="1">
    <citation type="submission" date="2018-11" db="EMBL/GenBank/DDBJ databases">
        <title>YIM 102482-1 draft genome.</title>
        <authorList>
            <person name="Li G."/>
            <person name="Jiang Y."/>
        </authorList>
    </citation>
    <scope>NUCLEOTIDE SEQUENCE [LARGE SCALE GENOMIC DNA]</scope>
    <source>
        <strain evidence="2 3">YIM 102482-1</strain>
    </source>
</reference>
<feature type="domain" description="M23ase beta-sheet core" evidence="1">
    <location>
        <begin position="338"/>
        <end position="439"/>
    </location>
</feature>
<dbReference type="Proteomes" id="UP000274391">
    <property type="component" value="Unassembled WGS sequence"/>
</dbReference>
<accession>A0A3P3VU58</accession>
<dbReference type="RefSeq" id="WP_124973632.1">
    <property type="nucleotide sequence ID" value="NZ_RQVS01000016.1"/>
</dbReference>
<proteinExistence type="predicted"/>
<sequence>MAIESNVQQPLTRRELRELERQAEREALAAKLAAEAAAKAEADKLAAAKAAKVAAAEAAAAAVVTDEAPVFLSRRERREAERAAATVALEKLEAASAAATAQVAAKMPQLFAETAAPVEAPVAPVAPAPVVTAPVESVAPAAPTASLAPVISLDEVRAARVAAFGDVPTAPIDEPELEVAAAFARQGRETSATRGRRIMLSNRRNASASRFGGSMLAMSFLAGTVVLGAGSATAIGVMGSQQAEAEAEQLPEATTVQHLSVAVNDTSATVANRDGEATAVTAIGTAAAANLATGVKLPDATAFTNNITANVQWPFPMGVQITDTFGPRVSPTWGASGMHGGVDFTPGEGTPVGSIADGVVLSVDTVGNSSYGVVVQVQHVINGVTVTSVYAHLQSGSVTVAAGQTVSVGDELGKVGNTGLSTGPHLHLEIQLEGKAVDPLYFLQKFNVAGVDTALPTSLVNVPLTNDAMKMGVADSHALIESTFGQ</sequence>
<dbReference type="PANTHER" id="PTHR21666:SF270">
    <property type="entry name" value="MUREIN HYDROLASE ACTIVATOR ENVC"/>
    <property type="match status" value="1"/>
</dbReference>
<dbReference type="Pfam" id="PF01551">
    <property type="entry name" value="Peptidase_M23"/>
    <property type="match status" value="1"/>
</dbReference>
<evidence type="ECO:0000313" key="3">
    <source>
        <dbReference type="Proteomes" id="UP000274391"/>
    </source>
</evidence>
<dbReference type="OrthoDB" id="1099523at2"/>
<evidence type="ECO:0000313" key="2">
    <source>
        <dbReference type="EMBL" id="RRJ85857.1"/>
    </source>
</evidence>
<dbReference type="InterPro" id="IPR050570">
    <property type="entry name" value="Cell_wall_metabolism_enzyme"/>
</dbReference>
<organism evidence="2 3">
    <name type="scientific">Gulosibacter macacae</name>
    <dbReference type="NCBI Taxonomy" id="2488791"/>
    <lineage>
        <taxon>Bacteria</taxon>
        <taxon>Bacillati</taxon>
        <taxon>Actinomycetota</taxon>
        <taxon>Actinomycetes</taxon>
        <taxon>Micrococcales</taxon>
        <taxon>Microbacteriaceae</taxon>
        <taxon>Gulosibacter</taxon>
    </lineage>
</organism>
<dbReference type="CDD" id="cd12797">
    <property type="entry name" value="M23_peptidase"/>
    <property type="match status" value="1"/>
</dbReference>
<dbReference type="InterPro" id="IPR011055">
    <property type="entry name" value="Dup_hybrid_motif"/>
</dbReference>